<dbReference type="GO" id="GO:0046872">
    <property type="term" value="F:metal ion binding"/>
    <property type="evidence" value="ECO:0007669"/>
    <property type="project" value="UniProtKB-KW"/>
</dbReference>
<protein>
    <recommendedName>
        <fullName evidence="9">Amidohydrolase-related domain-containing protein</fullName>
    </recommendedName>
</protein>
<dbReference type="STRING" id="1121353.H924_11135"/>
<proteinExistence type="inferred from homology"/>
<evidence type="ECO:0000256" key="5">
    <source>
        <dbReference type="PIRNR" id="PIRNR038994"/>
    </source>
</evidence>
<keyword evidence="3 5" id="KW-0378">Hydrolase</keyword>
<dbReference type="EMBL" id="CP004354">
    <property type="protein sequence ID" value="AGG67655.1"/>
    <property type="molecule type" value="Genomic_DNA"/>
</dbReference>
<dbReference type="Gene3D" id="2.30.40.10">
    <property type="entry name" value="Urease, subunit C, domain 1"/>
    <property type="match status" value="1"/>
</dbReference>
<dbReference type="InterPro" id="IPR011059">
    <property type="entry name" value="Metal-dep_hydrolase_composite"/>
</dbReference>
<dbReference type="InterPro" id="IPR032466">
    <property type="entry name" value="Metal_Hydrolase"/>
</dbReference>
<comment type="cofactor">
    <cofactor evidence="8">
        <name>a divalent metal cation</name>
        <dbReference type="ChEBI" id="CHEBI:60240"/>
    </cofactor>
    <text evidence="8">Binds 1 divalent metal cation per subunit.</text>
</comment>
<dbReference type="HOGENOM" id="CLU_032482_1_2_11"/>
<evidence type="ECO:0000256" key="3">
    <source>
        <dbReference type="ARBA" id="ARBA00022801"/>
    </source>
</evidence>
<feature type="domain" description="Amidohydrolase-related" evidence="9">
    <location>
        <begin position="48"/>
        <end position="371"/>
    </location>
</feature>
<dbReference type="PIRSF" id="PIRSF038994">
    <property type="entry name" value="NagA"/>
    <property type="match status" value="1"/>
</dbReference>
<evidence type="ECO:0000259" key="9">
    <source>
        <dbReference type="Pfam" id="PF01979"/>
    </source>
</evidence>
<dbReference type="GO" id="GO:0006046">
    <property type="term" value="P:N-acetylglucosamine catabolic process"/>
    <property type="evidence" value="ECO:0007669"/>
    <property type="project" value="TreeGrafter"/>
</dbReference>
<keyword evidence="2 8" id="KW-0479">Metal-binding</keyword>
<dbReference type="PANTHER" id="PTHR11113">
    <property type="entry name" value="N-ACETYLGLUCOSAMINE-6-PHOSPHATE DEACETYLASE"/>
    <property type="match status" value="1"/>
</dbReference>
<evidence type="ECO:0000256" key="4">
    <source>
        <dbReference type="ARBA" id="ARBA00023277"/>
    </source>
</evidence>
<dbReference type="SUPFAM" id="SSF51556">
    <property type="entry name" value="Metallo-dependent hydrolases"/>
    <property type="match status" value="1"/>
</dbReference>
<name>M1UH26_9CORY</name>
<dbReference type="Gene3D" id="3.20.20.140">
    <property type="entry name" value="Metal-dependent hydrolases"/>
    <property type="match status" value="1"/>
</dbReference>
<reference evidence="10 11" key="1">
    <citation type="submission" date="2013-02" db="EMBL/GenBank/DDBJ databases">
        <title>The complete genome sequence of Corynebacterium callunae DSM 20147.</title>
        <authorList>
            <person name="Ruckert C."/>
            <person name="Albersmeier A."/>
            <person name="Kalinowski J."/>
        </authorList>
    </citation>
    <scope>NUCLEOTIDE SEQUENCE [LARGE SCALE GENOMIC DNA]</scope>
    <source>
        <strain evidence="10 11">DSM 20147</strain>
    </source>
</reference>
<dbReference type="Proteomes" id="UP000011760">
    <property type="component" value="Chromosome"/>
</dbReference>
<dbReference type="KEGG" id="ccn:H924_11135"/>
<feature type="binding site" evidence="8">
    <location>
        <position position="215"/>
    </location>
    <ligand>
        <name>Zn(2+)</name>
        <dbReference type="ChEBI" id="CHEBI:29105"/>
    </ligand>
</feature>
<dbReference type="RefSeq" id="WP_015652081.1">
    <property type="nucleotide sequence ID" value="NC_020506.1"/>
</dbReference>
<dbReference type="CDD" id="cd00854">
    <property type="entry name" value="NagA"/>
    <property type="match status" value="1"/>
</dbReference>
<dbReference type="GO" id="GO:0008448">
    <property type="term" value="F:N-acetylglucosamine-6-phosphate deacetylase activity"/>
    <property type="evidence" value="ECO:0007669"/>
    <property type="project" value="InterPro"/>
</dbReference>
<organism evidence="10 11">
    <name type="scientific">Corynebacterium callunae DSM 20147</name>
    <dbReference type="NCBI Taxonomy" id="1121353"/>
    <lineage>
        <taxon>Bacteria</taxon>
        <taxon>Bacillati</taxon>
        <taxon>Actinomycetota</taxon>
        <taxon>Actinomycetes</taxon>
        <taxon>Mycobacteriales</taxon>
        <taxon>Corynebacteriaceae</taxon>
        <taxon>Corynebacterium</taxon>
    </lineage>
</organism>
<feature type="binding site" evidence="7">
    <location>
        <position position="134"/>
    </location>
    <ligand>
        <name>substrate</name>
    </ligand>
</feature>
<evidence type="ECO:0000256" key="1">
    <source>
        <dbReference type="ARBA" id="ARBA00010716"/>
    </source>
</evidence>
<feature type="binding site" evidence="8">
    <location>
        <position position="189"/>
    </location>
    <ligand>
        <name>Zn(2+)</name>
        <dbReference type="ChEBI" id="CHEBI:29105"/>
    </ligand>
</feature>
<evidence type="ECO:0000313" key="11">
    <source>
        <dbReference type="Proteomes" id="UP000011760"/>
    </source>
</evidence>
<dbReference type="eggNOG" id="COG1820">
    <property type="taxonomic scope" value="Bacteria"/>
</dbReference>
<feature type="binding site" evidence="7">
    <location>
        <begin position="306"/>
        <end position="308"/>
    </location>
    <ligand>
        <name>substrate</name>
    </ligand>
</feature>
<gene>
    <name evidence="10" type="ORF">H924_11135</name>
</gene>
<keyword evidence="11" id="KW-1185">Reference proteome</keyword>
<keyword evidence="4 5" id="KW-0119">Carbohydrate metabolism</keyword>
<dbReference type="PANTHER" id="PTHR11113:SF14">
    <property type="entry name" value="N-ACETYLGLUCOSAMINE-6-PHOSPHATE DEACETYLASE"/>
    <property type="match status" value="1"/>
</dbReference>
<feature type="binding site" evidence="7">
    <location>
        <position position="253"/>
    </location>
    <ligand>
        <name>substrate</name>
    </ligand>
</feature>
<feature type="binding site" evidence="8">
    <location>
        <position position="123"/>
    </location>
    <ligand>
        <name>Zn(2+)</name>
        <dbReference type="ChEBI" id="CHEBI:29105"/>
    </ligand>
</feature>
<dbReference type="Pfam" id="PF01979">
    <property type="entry name" value="Amidohydro_1"/>
    <property type="match status" value="1"/>
</dbReference>
<comment type="similarity">
    <text evidence="1 5">Belongs to the metallo-dependent hydrolases superfamily. NagA family.</text>
</comment>
<feature type="binding site" evidence="7">
    <location>
        <begin position="218"/>
        <end position="219"/>
    </location>
    <ligand>
        <name>substrate</name>
    </ligand>
</feature>
<dbReference type="AlphaFoldDB" id="M1UH26"/>
<evidence type="ECO:0000256" key="6">
    <source>
        <dbReference type="PIRSR" id="PIRSR038994-1"/>
    </source>
</evidence>
<dbReference type="PATRIC" id="fig|1121353.3.peg.2276"/>
<evidence type="ECO:0000256" key="7">
    <source>
        <dbReference type="PIRSR" id="PIRSR038994-2"/>
    </source>
</evidence>
<sequence length="374" mass="38853">MKSTGEISGRIVTPRGIIDGTVSFKDGHIVAVSGNPAADNGLASTGLTLVPGFIDLHNHGGLGGAFPTGTVEQARRAAQFHRSQGATILLASLVSAPPEELIKQVEVLKELCAEGLLFGIHLEGPFINACRCGAQNPDFIYPGNPEDFGQIIGAAAGWIKSITIAPETPNLVALLELCVQHGIIVSFGHTDADFETTTHAISQATALGLKVTATHLFNAMPPLHHRAPGAAGAMLAAARNGEAFVELVADGVHLSDGTVDFARSERAFFVSDAIEAAGMPDGNYILGVLEVEVQGGVARLKNGGAIAGGTSTIAQQFRRHVARGMTLCDATQLSSTTASRVLGLRQHAIEVNAPLNIVALDSQGQVAAVYVKEI</sequence>
<feature type="active site" description="Proton donor/acceptor" evidence="6">
    <location>
        <position position="272"/>
    </location>
</feature>
<dbReference type="SUPFAM" id="SSF51338">
    <property type="entry name" value="Composite domain of metallo-dependent hydrolases"/>
    <property type="match status" value="1"/>
</dbReference>
<evidence type="ECO:0000256" key="8">
    <source>
        <dbReference type="PIRSR" id="PIRSR038994-3"/>
    </source>
</evidence>
<evidence type="ECO:0000256" key="2">
    <source>
        <dbReference type="ARBA" id="ARBA00022723"/>
    </source>
</evidence>
<dbReference type="InterPro" id="IPR006680">
    <property type="entry name" value="Amidohydro-rel"/>
</dbReference>
<evidence type="ECO:0000313" key="10">
    <source>
        <dbReference type="EMBL" id="AGG67655.1"/>
    </source>
</evidence>
<accession>M1UH26</accession>
<feature type="binding site" evidence="7">
    <location>
        <position position="226"/>
    </location>
    <ligand>
        <name>substrate</name>
    </ligand>
</feature>
<dbReference type="InterPro" id="IPR003764">
    <property type="entry name" value="GlcNAc_6-P_deAcase"/>
</dbReference>